<dbReference type="AlphaFoldDB" id="A0A6B1D365"/>
<gene>
    <name evidence="10" type="primary">rplV</name>
    <name evidence="14" type="ORF">F4X14_03620</name>
</gene>
<dbReference type="HAMAP" id="MF_01331_B">
    <property type="entry name" value="Ribosomal_uL22_B"/>
    <property type="match status" value="1"/>
</dbReference>
<evidence type="ECO:0000256" key="2">
    <source>
        <dbReference type="ARBA" id="ARBA00009451"/>
    </source>
</evidence>
<dbReference type="SUPFAM" id="SSF54843">
    <property type="entry name" value="Ribosomal protein L22"/>
    <property type="match status" value="1"/>
</dbReference>
<evidence type="ECO:0000256" key="13">
    <source>
        <dbReference type="RuleBase" id="RU004008"/>
    </source>
</evidence>
<evidence type="ECO:0000256" key="11">
    <source>
        <dbReference type="RuleBase" id="RU004005"/>
    </source>
</evidence>
<dbReference type="GO" id="GO:0006412">
    <property type="term" value="P:translation"/>
    <property type="evidence" value="ECO:0007669"/>
    <property type="project" value="UniProtKB-UniRule"/>
</dbReference>
<evidence type="ECO:0000256" key="6">
    <source>
        <dbReference type="ARBA" id="ARBA00022980"/>
    </source>
</evidence>
<reference evidence="14" key="1">
    <citation type="submission" date="2019-09" db="EMBL/GenBank/DDBJ databases">
        <title>Characterisation of the sponge microbiome using genome-centric metagenomics.</title>
        <authorList>
            <person name="Engelberts J.P."/>
            <person name="Robbins S.J."/>
            <person name="De Goeij J.M."/>
            <person name="Aranda M."/>
            <person name="Bell S.C."/>
            <person name="Webster N.S."/>
        </authorList>
    </citation>
    <scope>NUCLEOTIDE SEQUENCE</scope>
    <source>
        <strain evidence="14">SB0661_bin_32</strain>
    </source>
</reference>
<evidence type="ECO:0000256" key="8">
    <source>
        <dbReference type="ARBA" id="ARBA00025084"/>
    </source>
</evidence>
<evidence type="ECO:0000256" key="3">
    <source>
        <dbReference type="ARBA" id="ARBA00011838"/>
    </source>
</evidence>
<evidence type="ECO:0000313" key="14">
    <source>
        <dbReference type="EMBL" id="MYC94036.1"/>
    </source>
</evidence>
<comment type="function">
    <text evidence="10 13">This protein binds specifically to 23S rRNA; its binding is stimulated by other ribosomal proteins, e.g., L4, L17, and L20. It is important during the early stages of 50S assembly. It makes multiple contacts with different domains of the 23S rRNA in the assembled 50S subunit and ribosome.</text>
</comment>
<sequence length="114" mass="13059">MEVRAVTKYTGISPQKARLVLDEMRGRPAEEALTLLQFMPQQAAKAVAKTLKSAIANGVENFGLEADELYISQIYADQAPNRRWRRFGARGRFKPWIRRSSHITVVLEERLDEE</sequence>
<dbReference type="InterPro" id="IPR036394">
    <property type="entry name" value="Ribosomal_uL22_sf"/>
</dbReference>
<comment type="caution">
    <text evidence="14">The sequence shown here is derived from an EMBL/GenBank/DDBJ whole genome shotgun (WGS) entry which is preliminary data.</text>
</comment>
<comment type="subunit">
    <text evidence="3 10 12">Part of the 50S ribosomal subunit.</text>
</comment>
<evidence type="ECO:0000256" key="7">
    <source>
        <dbReference type="ARBA" id="ARBA00023274"/>
    </source>
</evidence>
<comment type="function">
    <text evidence="1 10">The globular domain of the protein is located near the polypeptide exit tunnel on the outside of the subunit, while an extended beta-hairpin is found that lines the wall of the exit tunnel in the center of the 70S ribosome.</text>
</comment>
<dbReference type="InterPro" id="IPR005727">
    <property type="entry name" value="Ribosomal_uL22_bac/chlpt-type"/>
</dbReference>
<dbReference type="Pfam" id="PF00237">
    <property type="entry name" value="Ribosomal_L22"/>
    <property type="match status" value="1"/>
</dbReference>
<evidence type="ECO:0000256" key="1">
    <source>
        <dbReference type="ARBA" id="ARBA00003478"/>
    </source>
</evidence>
<dbReference type="InterPro" id="IPR047867">
    <property type="entry name" value="Ribosomal_uL22_bac/org-type"/>
</dbReference>
<evidence type="ECO:0000256" key="9">
    <source>
        <dbReference type="ARBA" id="ARBA00035207"/>
    </source>
</evidence>
<protein>
    <recommendedName>
        <fullName evidence="9 10">Large ribosomal subunit protein uL22</fullName>
    </recommendedName>
</protein>
<name>A0A6B1D365_9CHLR</name>
<dbReference type="NCBIfam" id="TIGR01044">
    <property type="entry name" value="rplV_bact"/>
    <property type="match status" value="1"/>
</dbReference>
<dbReference type="EMBL" id="VXMH01000017">
    <property type="protein sequence ID" value="MYC94036.1"/>
    <property type="molecule type" value="Genomic_DNA"/>
</dbReference>
<evidence type="ECO:0000256" key="5">
    <source>
        <dbReference type="ARBA" id="ARBA00022884"/>
    </source>
</evidence>
<comment type="similarity">
    <text evidence="2 10 11">Belongs to the universal ribosomal protein uL22 family.</text>
</comment>
<dbReference type="GO" id="GO:0022625">
    <property type="term" value="C:cytosolic large ribosomal subunit"/>
    <property type="evidence" value="ECO:0007669"/>
    <property type="project" value="TreeGrafter"/>
</dbReference>
<keyword evidence="6 10" id="KW-0689">Ribosomal protein</keyword>
<keyword evidence="7 10" id="KW-0687">Ribonucleoprotein</keyword>
<keyword evidence="5 10" id="KW-0694">RNA-binding</keyword>
<dbReference type="Gene3D" id="3.90.470.10">
    <property type="entry name" value="Ribosomal protein L22/L17"/>
    <property type="match status" value="1"/>
</dbReference>
<organism evidence="14">
    <name type="scientific">Caldilineaceae bacterium SB0661_bin_32</name>
    <dbReference type="NCBI Taxonomy" id="2605255"/>
    <lineage>
        <taxon>Bacteria</taxon>
        <taxon>Bacillati</taxon>
        <taxon>Chloroflexota</taxon>
        <taxon>Caldilineae</taxon>
        <taxon>Caldilineales</taxon>
        <taxon>Caldilineaceae</taxon>
    </lineage>
</organism>
<dbReference type="CDD" id="cd00336">
    <property type="entry name" value="Ribosomal_L22"/>
    <property type="match status" value="1"/>
</dbReference>
<evidence type="ECO:0000256" key="4">
    <source>
        <dbReference type="ARBA" id="ARBA00022730"/>
    </source>
</evidence>
<evidence type="ECO:0000256" key="10">
    <source>
        <dbReference type="HAMAP-Rule" id="MF_01331"/>
    </source>
</evidence>
<proteinExistence type="inferred from homology"/>
<dbReference type="GO" id="GO:0019843">
    <property type="term" value="F:rRNA binding"/>
    <property type="evidence" value="ECO:0007669"/>
    <property type="project" value="UniProtKB-UniRule"/>
</dbReference>
<evidence type="ECO:0000256" key="12">
    <source>
        <dbReference type="RuleBase" id="RU004006"/>
    </source>
</evidence>
<comment type="function">
    <text evidence="8">This protein binds specifically to 23S rRNA; its binding is stimulated by other ribosomal proteins, e.g. L4, L17, and L20. It is important during the early stages of 50S assembly. It makes multiple contacts with different domains of the 23S rRNA in the assembled 50S subunit and ribosome.</text>
</comment>
<dbReference type="PANTHER" id="PTHR13501">
    <property type="entry name" value="CHLOROPLAST 50S RIBOSOMAL PROTEIN L22-RELATED"/>
    <property type="match status" value="1"/>
</dbReference>
<dbReference type="GO" id="GO:0003735">
    <property type="term" value="F:structural constituent of ribosome"/>
    <property type="evidence" value="ECO:0007669"/>
    <property type="project" value="InterPro"/>
</dbReference>
<accession>A0A6B1D365</accession>
<keyword evidence="4 10" id="KW-0699">rRNA-binding</keyword>
<dbReference type="PANTHER" id="PTHR13501:SF8">
    <property type="entry name" value="LARGE RIBOSOMAL SUBUNIT PROTEIN UL22M"/>
    <property type="match status" value="1"/>
</dbReference>
<dbReference type="InterPro" id="IPR001063">
    <property type="entry name" value="Ribosomal_uL22"/>
</dbReference>